<organism evidence="3 5">
    <name type="scientific">Legionella steigerwaltii</name>
    <dbReference type="NCBI Taxonomy" id="460"/>
    <lineage>
        <taxon>Bacteria</taxon>
        <taxon>Pseudomonadati</taxon>
        <taxon>Pseudomonadota</taxon>
        <taxon>Gammaproteobacteria</taxon>
        <taxon>Legionellales</taxon>
        <taxon>Legionellaceae</taxon>
        <taxon>Legionella</taxon>
    </lineage>
</organism>
<dbReference type="Proteomes" id="UP000255110">
    <property type="component" value="Unassembled WGS sequence"/>
</dbReference>
<feature type="transmembrane region" description="Helical" evidence="1">
    <location>
        <begin position="194"/>
        <end position="210"/>
    </location>
</feature>
<feature type="transmembrane region" description="Helical" evidence="1">
    <location>
        <begin position="239"/>
        <end position="258"/>
    </location>
</feature>
<sequence>MFNIQGNHLVSNLLLNIKISYTTLKFALWMLKLSNTPRIIVLKKTNMLFDFLSKLMLLLVIMCVFIPLSPKMPAPGIDPSWALGLNQAVAQGLAFGREIIFTLGPYSSLYTKTYHPATDFLMITGCLSLAVSYWLCLLFLMRGKQWYWFIIYCVPLLGMMYARDSLFFSYPLLVGLMSFKIMSTENRDMLANNYLLLLVFFLFTPFGLLVLIKGSMLILCILTLFLCVIFFFTNDEKKLALICVASPLVSLITFWLAARQPLASLPDYLISTLRIASGFTEAMSTSGNMNEVILYLLTCILIFLAISWQKHISKGAKIFLLGIYFAFLFVSFKTGFTRHLGHAFIPGTSVLLAALFLPFIFNSWASFLLILVSLNSWYYMNSHYTRISIRDNFISSYSAAWHGLKSRVHDPDWLKKNFILTMNFLREQAAIPILQGTTDIYSYNQTYLISSQNIWSPRPVFQSYSVFNLSLAEKNKQHLQGKHSPDNVILNVEPIDQRVPSLEDGASWSLLLTNYQPTQLTHNFLFLHKKKHSHPINLTLLKSESHTLGEQVRLPKKRLLFVNIDLKPTIWGTLATIFFKPQQLQITLKLGNGTTKRYRLIANMAKSTFLLTPLIENTTEFSMLYEKNNKLNEKRVSSFVITTSQGRNWHWNNTYTINFKYAKH</sequence>
<keyword evidence="1" id="KW-1133">Transmembrane helix</keyword>
<evidence type="ECO:0000313" key="4">
    <source>
        <dbReference type="Proteomes" id="UP000054820"/>
    </source>
</evidence>
<feature type="transmembrane region" description="Helical" evidence="1">
    <location>
        <begin position="120"/>
        <end position="140"/>
    </location>
</feature>
<evidence type="ECO:0000256" key="1">
    <source>
        <dbReference type="SAM" id="Phobius"/>
    </source>
</evidence>
<evidence type="ECO:0000313" key="3">
    <source>
        <dbReference type="EMBL" id="STY23097.1"/>
    </source>
</evidence>
<dbReference type="AlphaFoldDB" id="A0A378L8R1"/>
<keyword evidence="4" id="KW-1185">Reference proteome</keyword>
<keyword evidence="1 3" id="KW-0812">Transmembrane</keyword>
<dbReference type="EMBL" id="LNYZ01000004">
    <property type="protein sequence ID" value="KTD80075.1"/>
    <property type="molecule type" value="Genomic_DNA"/>
</dbReference>
<dbReference type="Proteomes" id="UP000054820">
    <property type="component" value="Unassembled WGS sequence"/>
</dbReference>
<evidence type="ECO:0000313" key="2">
    <source>
        <dbReference type="EMBL" id="KTD80075.1"/>
    </source>
</evidence>
<proteinExistence type="predicted"/>
<feature type="transmembrane region" description="Helical" evidence="1">
    <location>
        <begin position="352"/>
        <end position="380"/>
    </location>
</feature>
<dbReference type="EMBL" id="UGOY01000001">
    <property type="protein sequence ID" value="STY23097.1"/>
    <property type="molecule type" value="Genomic_DNA"/>
</dbReference>
<feature type="transmembrane region" description="Helical" evidence="1">
    <location>
        <begin position="216"/>
        <end position="232"/>
    </location>
</feature>
<accession>A0A378L8R1</accession>
<feature type="transmembrane region" description="Helical" evidence="1">
    <location>
        <begin position="315"/>
        <end position="332"/>
    </location>
</feature>
<reference evidence="2 4" key="1">
    <citation type="submission" date="2015-11" db="EMBL/GenBank/DDBJ databases">
        <title>Genomic analysis of 38 Legionella species identifies large and diverse effector repertoires.</title>
        <authorList>
            <person name="Burstein D."/>
            <person name="Amaro F."/>
            <person name="Zusman T."/>
            <person name="Lifshitz Z."/>
            <person name="Cohen O."/>
            <person name="Gilbert J.A."/>
            <person name="Pupko T."/>
            <person name="Shuman H.A."/>
            <person name="Segal G."/>
        </authorList>
    </citation>
    <scope>NUCLEOTIDE SEQUENCE [LARGE SCALE GENOMIC DNA]</scope>
    <source>
        <strain evidence="2 4">SC-18-C9</strain>
    </source>
</reference>
<feature type="transmembrane region" description="Helical" evidence="1">
    <location>
        <begin position="292"/>
        <end position="308"/>
    </location>
</feature>
<protein>
    <submittedName>
        <fullName evidence="3">Transmembrane protein</fullName>
    </submittedName>
</protein>
<feature type="transmembrane region" description="Helical" evidence="1">
    <location>
        <begin position="12"/>
        <end position="31"/>
    </location>
</feature>
<feature type="transmembrane region" description="Helical" evidence="1">
    <location>
        <begin position="51"/>
        <end position="68"/>
    </location>
</feature>
<keyword evidence="1" id="KW-0472">Membrane</keyword>
<name>A0A378L8R1_9GAMM</name>
<feature type="transmembrane region" description="Helical" evidence="1">
    <location>
        <begin position="146"/>
        <end position="173"/>
    </location>
</feature>
<evidence type="ECO:0000313" key="5">
    <source>
        <dbReference type="Proteomes" id="UP000255110"/>
    </source>
</evidence>
<reference evidence="3 5" key="2">
    <citation type="submission" date="2018-06" db="EMBL/GenBank/DDBJ databases">
        <authorList>
            <consortium name="Pathogen Informatics"/>
            <person name="Doyle S."/>
        </authorList>
    </citation>
    <scope>NUCLEOTIDE SEQUENCE [LARGE SCALE GENOMIC DNA]</scope>
    <source>
        <strain evidence="3 5">NCTC11991</strain>
    </source>
</reference>
<dbReference type="STRING" id="460.Lstg_0609"/>
<gene>
    <name evidence="2" type="ORF">Lstg_0609</name>
    <name evidence="3" type="ORF">NCTC11991_01699</name>
</gene>